<name>A0A0E9X8R0_ANGAN</name>
<evidence type="ECO:0000313" key="1">
    <source>
        <dbReference type="EMBL" id="JAH98093.1"/>
    </source>
</evidence>
<dbReference type="AlphaFoldDB" id="A0A0E9X8R0"/>
<proteinExistence type="predicted"/>
<accession>A0A0E9X8R0</accession>
<reference evidence="1" key="2">
    <citation type="journal article" date="2015" name="Fish Shellfish Immunol.">
        <title>Early steps in the European eel (Anguilla anguilla)-Vibrio vulnificus interaction in the gills: Role of the RtxA13 toxin.</title>
        <authorList>
            <person name="Callol A."/>
            <person name="Pajuelo D."/>
            <person name="Ebbesson L."/>
            <person name="Teles M."/>
            <person name="MacKenzie S."/>
            <person name="Amaro C."/>
        </authorList>
    </citation>
    <scope>NUCLEOTIDE SEQUENCE</scope>
</reference>
<reference evidence="1" key="1">
    <citation type="submission" date="2014-11" db="EMBL/GenBank/DDBJ databases">
        <authorList>
            <person name="Amaro Gonzalez C."/>
        </authorList>
    </citation>
    <scope>NUCLEOTIDE SEQUENCE</scope>
</reference>
<dbReference type="EMBL" id="GBXM01010484">
    <property type="protein sequence ID" value="JAH98093.1"/>
    <property type="molecule type" value="Transcribed_RNA"/>
</dbReference>
<protein>
    <submittedName>
        <fullName evidence="1">Uncharacterized protein</fullName>
    </submittedName>
</protein>
<organism evidence="1">
    <name type="scientific">Anguilla anguilla</name>
    <name type="common">European freshwater eel</name>
    <name type="synonym">Muraena anguilla</name>
    <dbReference type="NCBI Taxonomy" id="7936"/>
    <lineage>
        <taxon>Eukaryota</taxon>
        <taxon>Metazoa</taxon>
        <taxon>Chordata</taxon>
        <taxon>Craniata</taxon>
        <taxon>Vertebrata</taxon>
        <taxon>Euteleostomi</taxon>
        <taxon>Actinopterygii</taxon>
        <taxon>Neopterygii</taxon>
        <taxon>Teleostei</taxon>
        <taxon>Anguilliformes</taxon>
        <taxon>Anguillidae</taxon>
        <taxon>Anguilla</taxon>
    </lineage>
</organism>
<sequence length="93" mass="10920">MYNGGHFKKHVQTQQGKTRDVQSYLHINKIFTHSYTGHVIKISSPSHLHGYLKWHVLCKSPYVLFKLITLTKKTQWFHLLSTFQTTYPIQSCS</sequence>